<dbReference type="SUPFAM" id="SSF109604">
    <property type="entry name" value="HD-domain/PDEase-like"/>
    <property type="match status" value="1"/>
</dbReference>
<keyword evidence="1" id="KW-0614">Plasmid</keyword>
<dbReference type="AlphaFoldDB" id="A0A6V7FFC5"/>
<accession>A0A6V7FFC5</accession>
<reference evidence="1" key="1">
    <citation type="submission" date="2020-07" db="EMBL/GenBank/DDBJ databases">
        <authorList>
            <person name="Pothier F. J."/>
        </authorList>
    </citation>
    <scope>NUCLEOTIDE SEQUENCE [LARGE SCALE GENOMIC DNA]</scope>
    <source>
        <plasmid evidence="1">CFBP8129_p211</plasmid>
    </source>
</reference>
<organism evidence="1">
    <name type="scientific">Xanthomonas hortorum pv. gardneri</name>
    <dbReference type="NCBI Taxonomy" id="2754056"/>
    <lineage>
        <taxon>Bacteria</taxon>
        <taxon>Pseudomonadati</taxon>
        <taxon>Pseudomonadota</taxon>
        <taxon>Gammaproteobacteria</taxon>
        <taxon>Lysobacterales</taxon>
        <taxon>Lysobacteraceae</taxon>
        <taxon>Xanthomonas</taxon>
    </lineage>
</organism>
<geneLocation type="plasmid" evidence="1">
    <name>CFBP8129_p211</name>
</geneLocation>
<proteinExistence type="predicted"/>
<sequence>MKVAPQCQGQWTGKTGRMTHINPLRAKASYNVMLEVPTLSGQRVNLFDPSPSTIRIEDISTGLSNCCRFVGQLANFYSVAQHSVVVSRIVHPRLALHGLLHDASEAYMHHLGPAVKNLVGSLYRPIEDQLQDVIYRAYGLPPLSAEDMAHLKCADRQANAAEMRHFGIAPAEPFSEGLDHMLDEPIIPLDPRPARTCFTRRFDELY</sequence>
<dbReference type="Gene3D" id="1.10.3210.10">
    <property type="entry name" value="Hypothetical protein af1432"/>
    <property type="match status" value="1"/>
</dbReference>
<dbReference type="EMBL" id="LR828254">
    <property type="protein sequence ID" value="CAD0362342.1"/>
    <property type="molecule type" value="Genomic_DNA"/>
</dbReference>
<dbReference type="EMBL" id="LR828254">
    <property type="protein sequence ID" value="CAD0362337.1"/>
    <property type="molecule type" value="Genomic_DNA"/>
</dbReference>
<gene>
    <name evidence="1" type="ORF">CFBP8129_45350</name>
</gene>
<evidence type="ECO:0008006" key="2">
    <source>
        <dbReference type="Google" id="ProtNLM"/>
    </source>
</evidence>
<evidence type="ECO:0000313" key="1">
    <source>
        <dbReference type="EMBL" id="CAD0362342.1"/>
    </source>
</evidence>
<protein>
    <recommendedName>
        <fullName evidence="2">HD domain-containing protein</fullName>
    </recommendedName>
</protein>
<name>A0A6V7FFC5_9XANT</name>